<gene>
    <name evidence="2" type="ORF">KI387_014053</name>
</gene>
<evidence type="ECO:0000313" key="2">
    <source>
        <dbReference type="EMBL" id="KAH9302470.1"/>
    </source>
</evidence>
<feature type="region of interest" description="Disordered" evidence="1">
    <location>
        <begin position="1"/>
        <end position="24"/>
    </location>
</feature>
<keyword evidence="3" id="KW-1185">Reference proteome</keyword>
<protein>
    <submittedName>
        <fullName evidence="2">Uncharacterized protein</fullName>
    </submittedName>
</protein>
<dbReference type="Proteomes" id="UP000824469">
    <property type="component" value="Unassembled WGS sequence"/>
</dbReference>
<evidence type="ECO:0000256" key="1">
    <source>
        <dbReference type="SAM" id="MobiDB-lite"/>
    </source>
</evidence>
<name>A0AA38FHK7_TAXCH</name>
<proteinExistence type="predicted"/>
<sequence>LLPSPRLPDMSSGRQNSRGWDGVGLASCSGRGSLTDLVKWPDLRDREPDALDPDSY</sequence>
<dbReference type="EMBL" id="JAHRHJ020000009">
    <property type="protein sequence ID" value="KAH9302470.1"/>
    <property type="molecule type" value="Genomic_DNA"/>
</dbReference>
<feature type="non-terminal residue" evidence="2">
    <location>
        <position position="56"/>
    </location>
</feature>
<comment type="caution">
    <text evidence="2">The sequence shown here is derived from an EMBL/GenBank/DDBJ whole genome shotgun (WGS) entry which is preliminary data.</text>
</comment>
<accession>A0AA38FHK7</accession>
<dbReference type="AlphaFoldDB" id="A0AA38FHK7"/>
<reference evidence="2 3" key="1">
    <citation type="journal article" date="2021" name="Nat. Plants">
        <title>The Taxus genome provides insights into paclitaxel biosynthesis.</title>
        <authorList>
            <person name="Xiong X."/>
            <person name="Gou J."/>
            <person name="Liao Q."/>
            <person name="Li Y."/>
            <person name="Zhou Q."/>
            <person name="Bi G."/>
            <person name="Li C."/>
            <person name="Du R."/>
            <person name="Wang X."/>
            <person name="Sun T."/>
            <person name="Guo L."/>
            <person name="Liang H."/>
            <person name="Lu P."/>
            <person name="Wu Y."/>
            <person name="Zhang Z."/>
            <person name="Ro D.K."/>
            <person name="Shang Y."/>
            <person name="Huang S."/>
            <person name="Yan J."/>
        </authorList>
    </citation>
    <scope>NUCLEOTIDE SEQUENCE [LARGE SCALE GENOMIC DNA]</scope>
    <source>
        <strain evidence="2">Ta-2019</strain>
    </source>
</reference>
<evidence type="ECO:0000313" key="3">
    <source>
        <dbReference type="Proteomes" id="UP000824469"/>
    </source>
</evidence>
<organism evidence="2 3">
    <name type="scientific">Taxus chinensis</name>
    <name type="common">Chinese yew</name>
    <name type="synonym">Taxus wallichiana var. chinensis</name>
    <dbReference type="NCBI Taxonomy" id="29808"/>
    <lineage>
        <taxon>Eukaryota</taxon>
        <taxon>Viridiplantae</taxon>
        <taxon>Streptophyta</taxon>
        <taxon>Embryophyta</taxon>
        <taxon>Tracheophyta</taxon>
        <taxon>Spermatophyta</taxon>
        <taxon>Pinopsida</taxon>
        <taxon>Pinidae</taxon>
        <taxon>Conifers II</taxon>
        <taxon>Cupressales</taxon>
        <taxon>Taxaceae</taxon>
        <taxon>Taxus</taxon>
    </lineage>
</organism>
<feature type="non-terminal residue" evidence="2">
    <location>
        <position position="1"/>
    </location>
</feature>